<evidence type="ECO:0000256" key="1">
    <source>
        <dbReference type="RuleBase" id="RU003513"/>
    </source>
</evidence>
<sequence length="366" mass="39405">MLIDIIAGARPNFMKIAPIIRALEARKAAGSPLRYRLVHTGQHYDARLSGDFFLQLGIPAPDVNLEVGSGTQAEQTAAIMTGYERLLLGAPSKLCLVVGDVTSTMACAIAAQKLCIPVAHVEGGIRSGDWTMPEEINRMVTDAITNWFFTTSEFANANLRKTGVGDERIFFVGNTMIDSLLANLDRLRPPPFWDDLGLRAGEYFVVTLHRPANVDEGAALARMLAAIGAGTRGLPVIFPVHPRTAKTLGDLTDLPGSLHLVEPQPYLEFNYLVRHAKAVITDSGGITEETTVLGVPCMTLRDTTERPETVSMGTNALIGSDPAKLGPALDRLFAGDWQPGGIPQLWDGRAGERIVVGLEQVLGAQC</sequence>
<dbReference type="OrthoDB" id="9803238at2"/>
<dbReference type="KEGG" id="tsy:THSYN_24825"/>
<feature type="domain" description="UDP-N-acetylglucosamine 2-epimerase" evidence="2">
    <location>
        <begin position="33"/>
        <end position="356"/>
    </location>
</feature>
<evidence type="ECO:0000259" key="2">
    <source>
        <dbReference type="Pfam" id="PF02350"/>
    </source>
</evidence>
<dbReference type="InterPro" id="IPR029767">
    <property type="entry name" value="WecB-like"/>
</dbReference>
<dbReference type="CDD" id="cd03786">
    <property type="entry name" value="GTB_UDP-GlcNAc_2-Epimerase"/>
    <property type="match status" value="1"/>
</dbReference>
<organism evidence="3 4">
    <name type="scientific">Candidatus Thiodictyon syntrophicum</name>
    <dbReference type="NCBI Taxonomy" id="1166950"/>
    <lineage>
        <taxon>Bacteria</taxon>
        <taxon>Pseudomonadati</taxon>
        <taxon>Pseudomonadota</taxon>
        <taxon>Gammaproteobacteria</taxon>
        <taxon>Chromatiales</taxon>
        <taxon>Chromatiaceae</taxon>
        <taxon>Thiodictyon</taxon>
    </lineage>
</organism>
<dbReference type="EMBL" id="CP020370">
    <property type="protein sequence ID" value="AUB83849.1"/>
    <property type="molecule type" value="Genomic_DNA"/>
</dbReference>
<evidence type="ECO:0000313" key="3">
    <source>
        <dbReference type="EMBL" id="AUB83849.1"/>
    </source>
</evidence>
<dbReference type="NCBIfam" id="TIGR00236">
    <property type="entry name" value="wecB"/>
    <property type="match status" value="1"/>
</dbReference>
<dbReference type="InterPro" id="IPR003331">
    <property type="entry name" value="UDP_GlcNAc_Epimerase_2_dom"/>
</dbReference>
<name>A0A2K8UEF6_9GAMM</name>
<dbReference type="PANTHER" id="PTHR43174:SF1">
    <property type="entry name" value="UDP-N-ACETYLGLUCOSAMINE 2-EPIMERASE"/>
    <property type="match status" value="1"/>
</dbReference>
<gene>
    <name evidence="3" type="ORF">THSYN_24825</name>
</gene>
<keyword evidence="1" id="KW-0413">Isomerase</keyword>
<protein>
    <submittedName>
        <fullName evidence="3">UDP-N-acetylglucosamine 2-epimerase (Non-hydrolyzing)</fullName>
    </submittedName>
</protein>
<proteinExistence type="inferred from homology"/>
<dbReference type="Pfam" id="PF02350">
    <property type="entry name" value="Epimerase_2"/>
    <property type="match status" value="1"/>
</dbReference>
<dbReference type="AlphaFoldDB" id="A0A2K8UEF6"/>
<dbReference type="PANTHER" id="PTHR43174">
    <property type="entry name" value="UDP-N-ACETYLGLUCOSAMINE 2-EPIMERASE"/>
    <property type="match status" value="1"/>
</dbReference>
<evidence type="ECO:0000313" key="4">
    <source>
        <dbReference type="Proteomes" id="UP000232638"/>
    </source>
</evidence>
<reference evidence="3 4" key="1">
    <citation type="submission" date="2017-03" db="EMBL/GenBank/DDBJ databases">
        <title>Complete genome sequence of Candidatus 'Thiodictyon syntrophicum' sp. nov. strain Cad16T, a photolithoautotroph purple sulfur bacterium isolated from an alpine meromictic lake.</title>
        <authorList>
            <person name="Luedin S.M."/>
            <person name="Pothier J.F."/>
            <person name="Danza F."/>
            <person name="Storelli N."/>
            <person name="Wittwer M."/>
            <person name="Tonolla M."/>
        </authorList>
    </citation>
    <scope>NUCLEOTIDE SEQUENCE [LARGE SCALE GENOMIC DNA]</scope>
    <source>
        <strain evidence="3 4">Cad16T</strain>
    </source>
</reference>
<dbReference type="Proteomes" id="UP000232638">
    <property type="component" value="Chromosome"/>
</dbReference>
<keyword evidence="4" id="KW-1185">Reference proteome</keyword>
<accession>A0A2K8UEF6</accession>
<dbReference type="GO" id="GO:0016853">
    <property type="term" value="F:isomerase activity"/>
    <property type="evidence" value="ECO:0007669"/>
    <property type="project" value="UniProtKB-KW"/>
</dbReference>
<comment type="similarity">
    <text evidence="1">Belongs to the UDP-N-acetylglucosamine 2-epimerase family.</text>
</comment>
<dbReference type="SUPFAM" id="SSF53756">
    <property type="entry name" value="UDP-Glycosyltransferase/glycogen phosphorylase"/>
    <property type="match status" value="1"/>
</dbReference>
<dbReference type="RefSeq" id="WP_100921523.1">
    <property type="nucleotide sequence ID" value="NZ_CP020370.1"/>
</dbReference>
<dbReference type="Gene3D" id="3.40.50.2000">
    <property type="entry name" value="Glycogen Phosphorylase B"/>
    <property type="match status" value="2"/>
</dbReference>